<dbReference type="PANTHER" id="PTHR34548">
    <property type="entry name" value="PROTEIN TIC 21, CHLOROPLASTIC"/>
    <property type="match status" value="1"/>
</dbReference>
<dbReference type="InterPro" id="IPR022051">
    <property type="entry name" value="DUF3611"/>
</dbReference>
<organism evidence="2 3">
    <name type="scientific">Phormidesmis priestleyi ULC007</name>
    <dbReference type="NCBI Taxonomy" id="1920490"/>
    <lineage>
        <taxon>Bacteria</taxon>
        <taxon>Bacillati</taxon>
        <taxon>Cyanobacteriota</taxon>
        <taxon>Cyanophyceae</taxon>
        <taxon>Leptolyngbyales</taxon>
        <taxon>Leptolyngbyaceae</taxon>
        <taxon>Phormidesmis</taxon>
    </lineage>
</organism>
<proteinExistence type="predicted"/>
<evidence type="ECO:0000313" key="2">
    <source>
        <dbReference type="EMBL" id="PSB18949.1"/>
    </source>
</evidence>
<keyword evidence="1" id="KW-0812">Transmembrane</keyword>
<feature type="transmembrane region" description="Helical" evidence="1">
    <location>
        <begin position="105"/>
        <end position="132"/>
    </location>
</feature>
<keyword evidence="1" id="KW-1133">Transmembrane helix</keyword>
<gene>
    <name evidence="2" type="ORF">C7B65_13080</name>
</gene>
<protein>
    <submittedName>
        <fullName evidence="2">DUF3611 domain-containing protein</fullName>
    </submittedName>
</protein>
<evidence type="ECO:0000256" key="1">
    <source>
        <dbReference type="SAM" id="Phobius"/>
    </source>
</evidence>
<accession>A0A2T1DEN0</accession>
<feature type="transmembrane region" description="Helical" evidence="1">
    <location>
        <begin position="57"/>
        <end position="79"/>
    </location>
</feature>
<reference evidence="2 3" key="2">
    <citation type="submission" date="2018-03" db="EMBL/GenBank/DDBJ databases">
        <title>The ancient ancestry and fast evolution of plastids.</title>
        <authorList>
            <person name="Moore K.R."/>
            <person name="Magnabosco C."/>
            <person name="Momper L."/>
            <person name="Gold D.A."/>
            <person name="Bosak T."/>
            <person name="Fournier G.P."/>
        </authorList>
    </citation>
    <scope>NUCLEOTIDE SEQUENCE [LARGE SCALE GENOMIC DNA]</scope>
    <source>
        <strain evidence="2 3">ULC007</strain>
    </source>
</reference>
<comment type="caution">
    <text evidence="2">The sequence shown here is derived from an EMBL/GenBank/DDBJ whole genome shotgun (WGS) entry which is preliminary data.</text>
</comment>
<dbReference type="PANTHER" id="PTHR34548:SF2">
    <property type="entry name" value="PROTEIN TIC 21, CHLOROPLASTIC"/>
    <property type="match status" value="1"/>
</dbReference>
<dbReference type="AlphaFoldDB" id="A0A2T1DEN0"/>
<feature type="transmembrane region" description="Helical" evidence="1">
    <location>
        <begin position="157"/>
        <end position="181"/>
    </location>
</feature>
<name>A0A2T1DEN0_9CYAN</name>
<sequence>MTQSDSSPTLKQIASTFRLTGWISFWSQLVLAIVSSAILLFAPIASRGVDSANNPGTNVGVILTVLGIAMLGFNMYWALFRYIPIGRRLQGAAATRPKKAEAIQVLRIGLIASLGGILLAVLGAEAIIGLLFGKALSQGAAGFINTDQSKFIKPLDILVVQASINVILAHFVAIATSLWLLNKMSRQ</sequence>
<reference evidence="2 3" key="1">
    <citation type="submission" date="2018-02" db="EMBL/GenBank/DDBJ databases">
        <authorList>
            <person name="Cohen D.B."/>
            <person name="Kent A.D."/>
        </authorList>
    </citation>
    <scope>NUCLEOTIDE SEQUENCE [LARGE SCALE GENOMIC DNA]</scope>
    <source>
        <strain evidence="2 3">ULC007</strain>
    </source>
</reference>
<dbReference type="RefSeq" id="WP_073072146.1">
    <property type="nucleotide sequence ID" value="NZ_MPPI01000014.1"/>
</dbReference>
<dbReference type="STRING" id="1920490.GCA_001895925_04798"/>
<keyword evidence="3" id="KW-1185">Reference proteome</keyword>
<dbReference type="Pfam" id="PF12263">
    <property type="entry name" value="DUF3611"/>
    <property type="match status" value="1"/>
</dbReference>
<dbReference type="OrthoDB" id="5766633at2"/>
<dbReference type="EMBL" id="PVWG01000013">
    <property type="protein sequence ID" value="PSB18949.1"/>
    <property type="molecule type" value="Genomic_DNA"/>
</dbReference>
<dbReference type="Proteomes" id="UP000238634">
    <property type="component" value="Unassembled WGS sequence"/>
</dbReference>
<feature type="transmembrane region" description="Helical" evidence="1">
    <location>
        <begin position="21"/>
        <end position="45"/>
    </location>
</feature>
<keyword evidence="1" id="KW-0472">Membrane</keyword>
<evidence type="ECO:0000313" key="3">
    <source>
        <dbReference type="Proteomes" id="UP000238634"/>
    </source>
</evidence>